<reference evidence="2" key="1">
    <citation type="submission" date="2020-05" db="EMBL/GenBank/DDBJ databases">
        <title>Phylogenomic resolution of chytrid fungi.</title>
        <authorList>
            <person name="Stajich J.E."/>
            <person name="Amses K."/>
            <person name="Simmons R."/>
            <person name="Seto K."/>
            <person name="Myers J."/>
            <person name="Bonds A."/>
            <person name="Quandt C.A."/>
            <person name="Barry K."/>
            <person name="Liu P."/>
            <person name="Grigoriev I."/>
            <person name="Longcore J.E."/>
            <person name="James T.Y."/>
        </authorList>
    </citation>
    <scope>NUCLEOTIDE SEQUENCE</scope>
    <source>
        <strain evidence="2">JEL0379</strain>
    </source>
</reference>
<evidence type="ECO:0000313" key="3">
    <source>
        <dbReference type="Proteomes" id="UP001212152"/>
    </source>
</evidence>
<dbReference type="EMBL" id="JADGJQ010000304">
    <property type="protein sequence ID" value="KAJ3164077.1"/>
    <property type="molecule type" value="Genomic_DNA"/>
</dbReference>
<protein>
    <submittedName>
        <fullName evidence="2">Uncharacterized protein</fullName>
    </submittedName>
</protein>
<comment type="caution">
    <text evidence="2">The sequence shown here is derived from an EMBL/GenBank/DDBJ whole genome shotgun (WGS) entry which is preliminary data.</text>
</comment>
<name>A0AAD5TBV1_9FUNG</name>
<proteinExistence type="predicted"/>
<keyword evidence="3" id="KW-1185">Reference proteome</keyword>
<feature type="non-terminal residue" evidence="2">
    <location>
        <position position="1"/>
    </location>
</feature>
<dbReference type="Proteomes" id="UP001212152">
    <property type="component" value="Unassembled WGS sequence"/>
</dbReference>
<sequence>TSRRNSSISIEIACALTVVRVLGDGVIVPTPHTHIHHHHARRHAPGERCDCAAAPHSPIRASSMNHRESPSRTHSPVRPGSQVYGHSGRSSPVRGRREERDEENVVSPTSATRGAPEELRSRAARTPGGPVRGRPEERDEEEFATPTSVTRGGVPEELRSRAARTPGATTGSSRRPEITRAAQAAGGTDSQDATAEVDVLGLMIS</sequence>
<evidence type="ECO:0000313" key="2">
    <source>
        <dbReference type="EMBL" id="KAJ3164077.1"/>
    </source>
</evidence>
<organism evidence="2 3">
    <name type="scientific">Geranomyces variabilis</name>
    <dbReference type="NCBI Taxonomy" id="109894"/>
    <lineage>
        <taxon>Eukaryota</taxon>
        <taxon>Fungi</taxon>
        <taxon>Fungi incertae sedis</taxon>
        <taxon>Chytridiomycota</taxon>
        <taxon>Chytridiomycota incertae sedis</taxon>
        <taxon>Chytridiomycetes</taxon>
        <taxon>Spizellomycetales</taxon>
        <taxon>Powellomycetaceae</taxon>
        <taxon>Geranomyces</taxon>
    </lineage>
</organism>
<accession>A0AAD5TBV1</accession>
<gene>
    <name evidence="2" type="ORF">HDU87_004228</name>
</gene>
<evidence type="ECO:0000256" key="1">
    <source>
        <dbReference type="SAM" id="MobiDB-lite"/>
    </source>
</evidence>
<feature type="compositionally biased region" description="Basic residues" evidence="1">
    <location>
        <begin position="34"/>
        <end position="43"/>
    </location>
</feature>
<feature type="region of interest" description="Disordered" evidence="1">
    <location>
        <begin position="34"/>
        <end position="193"/>
    </location>
</feature>
<dbReference type="AlphaFoldDB" id="A0AAD5TBV1"/>